<gene>
    <name evidence="3" type="ORF">SAMN06264867_102240</name>
</gene>
<evidence type="ECO:0008006" key="5">
    <source>
        <dbReference type="Google" id="ProtNLM"/>
    </source>
</evidence>
<feature type="region of interest" description="Disordered" evidence="2">
    <location>
        <begin position="308"/>
        <end position="364"/>
    </location>
</feature>
<reference evidence="3 4" key="1">
    <citation type="submission" date="2017-05" db="EMBL/GenBank/DDBJ databases">
        <authorList>
            <person name="Varghese N."/>
            <person name="Submissions S."/>
        </authorList>
    </citation>
    <scope>NUCLEOTIDE SEQUENCE [LARGE SCALE GENOMIC DNA]</scope>
    <source>
        <strain evidence="3 4">DSM 19504</strain>
    </source>
</reference>
<dbReference type="RefSeq" id="WP_142985664.1">
    <property type="nucleotide sequence ID" value="NZ_FXTD01000002.1"/>
</dbReference>
<proteinExistence type="predicted"/>
<dbReference type="Gene3D" id="1.20.5.170">
    <property type="match status" value="1"/>
</dbReference>
<accession>A0A521BG19</accession>
<evidence type="ECO:0000256" key="2">
    <source>
        <dbReference type="SAM" id="MobiDB-lite"/>
    </source>
</evidence>
<evidence type="ECO:0000313" key="4">
    <source>
        <dbReference type="Proteomes" id="UP000319712"/>
    </source>
</evidence>
<dbReference type="Proteomes" id="UP000319712">
    <property type="component" value="Unassembled WGS sequence"/>
</dbReference>
<dbReference type="AlphaFoldDB" id="A0A521BG19"/>
<sequence length="364" mass="40028">MSDSDGGGAVEDAIESATDGSSEVDIGDPEVDAEDAEDTEVDGRGVTTAEEVEEVRTALADLRETTDRLEESVGSLRSDLESLDSAVDEDVEDLRERFVRLYRDLEGKAGTDHEHPETADRLETVAADVTAAAERLDGVETRVESVEEALDRVDATVTDLETNVGAIDDRVASAEGRISDTDDRVADAEDRLSTTEERLSTAEDRLEDLAAAGEDRSEKLSRVASAVVRAQRELRTVRRERADRERLDSIRRTANRHGVKKADCAECGNGVRLSLLSEPECPYCEARFDDLDPADRFFRRSTLTVDDRPALEGDVASNADEGERDGEETRRDGKEDGRDGEGIRREGEGIREDPEGNERDRGER</sequence>
<feature type="region of interest" description="Disordered" evidence="2">
    <location>
        <begin position="178"/>
        <end position="199"/>
    </location>
</feature>
<keyword evidence="1" id="KW-0175">Coiled coil</keyword>
<evidence type="ECO:0000313" key="3">
    <source>
        <dbReference type="EMBL" id="SMO45999.1"/>
    </source>
</evidence>
<evidence type="ECO:0000256" key="1">
    <source>
        <dbReference type="SAM" id="Coils"/>
    </source>
</evidence>
<feature type="coiled-coil region" evidence="1">
    <location>
        <begin position="52"/>
        <end position="79"/>
    </location>
</feature>
<feature type="compositionally biased region" description="Acidic residues" evidence="2">
    <location>
        <begin position="25"/>
        <end position="40"/>
    </location>
</feature>
<feature type="compositionally biased region" description="Basic and acidic residues" evidence="2">
    <location>
        <begin position="327"/>
        <end position="364"/>
    </location>
</feature>
<keyword evidence="4" id="KW-1185">Reference proteome</keyword>
<dbReference type="SUPFAM" id="SSF57997">
    <property type="entry name" value="Tropomyosin"/>
    <property type="match status" value="1"/>
</dbReference>
<dbReference type="OrthoDB" id="178000at2157"/>
<name>A0A521BG19_9EURY</name>
<organism evidence="3 4">
    <name type="scientific">Halorubrum cibi</name>
    <dbReference type="NCBI Taxonomy" id="413815"/>
    <lineage>
        <taxon>Archaea</taxon>
        <taxon>Methanobacteriati</taxon>
        <taxon>Methanobacteriota</taxon>
        <taxon>Stenosarchaea group</taxon>
        <taxon>Halobacteria</taxon>
        <taxon>Halobacteriales</taxon>
        <taxon>Haloferacaceae</taxon>
        <taxon>Halorubrum</taxon>
    </lineage>
</organism>
<dbReference type="EMBL" id="FXTD01000002">
    <property type="protein sequence ID" value="SMO45999.1"/>
    <property type="molecule type" value="Genomic_DNA"/>
</dbReference>
<protein>
    <recommendedName>
        <fullName evidence="5">t-SNARE coiled-coil homology domain-containing protein</fullName>
    </recommendedName>
</protein>
<feature type="region of interest" description="Disordered" evidence="2">
    <location>
        <begin position="1"/>
        <end position="47"/>
    </location>
</feature>